<feature type="signal peptide" evidence="1">
    <location>
        <begin position="1"/>
        <end position="22"/>
    </location>
</feature>
<protein>
    <submittedName>
        <fullName evidence="2">Uncharacterized protein</fullName>
    </submittedName>
</protein>
<sequence length="205" mass="23144">MRIAFCILAGIVAAISVGPAPAADFSDPEWPCIQRKVERLSLGIMWAQPVPDGPLPDDLREVAQDLVGTLVLRRVPIEDAETLIDQFVAETPRADNGVLGQIFRDVFTRIDNERARLIGGISRYSLAQIDAARRIDDLRVKMDLLMAQDEPDFDQVDEIEEQLDWDQRIYRDRQQSLTYVCETPVLMEKRAYSIAQALAKHLDAP</sequence>
<dbReference type="EMBL" id="FWXB01000018">
    <property type="protein sequence ID" value="SMC13932.1"/>
    <property type="molecule type" value="Genomic_DNA"/>
</dbReference>
<proteinExistence type="predicted"/>
<evidence type="ECO:0000313" key="2">
    <source>
        <dbReference type="EMBL" id="SMC13932.1"/>
    </source>
</evidence>
<evidence type="ECO:0000256" key="1">
    <source>
        <dbReference type="SAM" id="SignalP"/>
    </source>
</evidence>
<dbReference type="RefSeq" id="WP_085801854.1">
    <property type="nucleotide sequence ID" value="NZ_FWXB01000018.1"/>
</dbReference>
<gene>
    <name evidence="2" type="ORF">ROA7745_03794</name>
</gene>
<reference evidence="2 3" key="1">
    <citation type="submission" date="2017-03" db="EMBL/GenBank/DDBJ databases">
        <authorList>
            <person name="Afonso C.L."/>
            <person name="Miller P.J."/>
            <person name="Scott M.A."/>
            <person name="Spackman E."/>
            <person name="Goraichik I."/>
            <person name="Dimitrov K.M."/>
            <person name="Suarez D.L."/>
            <person name="Swayne D.E."/>
        </authorList>
    </citation>
    <scope>NUCLEOTIDE SEQUENCE [LARGE SCALE GENOMIC DNA]</scope>
    <source>
        <strain evidence="2 3">CECT 7745</strain>
    </source>
</reference>
<keyword evidence="1" id="KW-0732">Signal</keyword>
<dbReference type="OrthoDB" id="6159094at2"/>
<dbReference type="AlphaFoldDB" id="A0A1X7BW99"/>
<dbReference type="Proteomes" id="UP000193224">
    <property type="component" value="Unassembled WGS sequence"/>
</dbReference>
<feature type="chain" id="PRO_5013049956" evidence="1">
    <location>
        <begin position="23"/>
        <end position="205"/>
    </location>
</feature>
<accession>A0A1X7BW99</accession>
<organism evidence="2 3">
    <name type="scientific">Roseovarius aestuarii</name>
    <dbReference type="NCBI Taxonomy" id="475083"/>
    <lineage>
        <taxon>Bacteria</taxon>
        <taxon>Pseudomonadati</taxon>
        <taxon>Pseudomonadota</taxon>
        <taxon>Alphaproteobacteria</taxon>
        <taxon>Rhodobacterales</taxon>
        <taxon>Roseobacteraceae</taxon>
        <taxon>Roseovarius</taxon>
    </lineage>
</organism>
<name>A0A1X7BW99_9RHOB</name>
<evidence type="ECO:0000313" key="3">
    <source>
        <dbReference type="Proteomes" id="UP000193224"/>
    </source>
</evidence>
<keyword evidence="3" id="KW-1185">Reference proteome</keyword>